<evidence type="ECO:0000313" key="4">
    <source>
        <dbReference type="EMBL" id="TQV77167.1"/>
    </source>
</evidence>
<evidence type="ECO:0000256" key="2">
    <source>
        <dbReference type="SAM" id="Phobius"/>
    </source>
</evidence>
<dbReference type="SUPFAM" id="SSF54001">
    <property type="entry name" value="Cysteine proteinases"/>
    <property type="match status" value="1"/>
</dbReference>
<evidence type="ECO:0000259" key="3">
    <source>
        <dbReference type="SMART" id="SM00460"/>
    </source>
</evidence>
<dbReference type="EMBL" id="VIKR01000001">
    <property type="protein sequence ID" value="TQV77167.1"/>
    <property type="molecule type" value="Genomic_DNA"/>
</dbReference>
<sequence>MKLFGKILLNHINLILVISFVVVFAWHLSKVDNFSEQLKPQSVYALSLEMSFESDGDAVNIEAYVPQDNERQQLIEESVVTNGLDFQVATDTTGKIGNWSGEGIDIGSVSQVQYNALIATREVNYLIDDQLRIPKKYPESLSSYLAETDAIQVNHPEIETLWQLIKPQDTRRVAPVVKAIYDYTYNEIEGAPFKGFTDALTAHRLKQASCNGKSRLFVALARLNNIPARLVGGIILNQGSKKTSHQWLELYINGHWVPFGPTNGHFATLPENYLQLYRTDQYLFRHTADINFDYLFSIDKRLVASSHFQIDINPQQTTSEINVTQLLLVMGLEPETVGLFLLFPLCTLMITFLRNIIGIKTFGIFMPMLVAAACVFTGFIKGITAFIVILLFSYFSHLLLDKKRLLKIPRLAAIITLNTVFFIVGLSIIGITNRLEFGMLSLFPVVIISFIAEKIHNLSSDDNWFELFKVSVGTLLSIWLCYSILNSFLLEGVFAFYPEFYLLVLAALIYIGQWTGLRLTELHRFKEILPDKDNPVMGINVRNRDLVYRLNEKSLLRLAADKLQSKQVLIAHDVPVPDTILAVDSLAKIDQVDVALAKVDSFALKPNQGSQGNGILVIVNSKIDEQGNKVFISAGGKQYSMQAIKDHCCDIIGGTYSQLGDSDTAYFEPLLIQHQALQKLAPYGLSDIRVIVSLDNQADDKAEHNIENNAEYDADDLANGHADQHTSASGQLAENSHQEQNFHQQKNSHQQNDRPKLKVVSAMLRMPTKASDGKANLHQGAVGVSINIASGITETARIKKDNVTHHPDNQELLVGVQIPFWSQIIEMSLKCPQAIKLGYMGVDICIDEKLGPLVLEVNGRPGIEIQNVQQKGFYHEFQPV</sequence>
<feature type="domain" description="Transglutaminase-like" evidence="3">
    <location>
        <begin position="202"/>
        <end position="263"/>
    </location>
</feature>
<keyword evidence="2" id="KW-0472">Membrane</keyword>
<feature type="transmembrane region" description="Helical" evidence="2">
    <location>
        <begin position="437"/>
        <end position="455"/>
    </location>
</feature>
<dbReference type="InterPro" id="IPR025840">
    <property type="entry name" value="7TM_transglut"/>
</dbReference>
<name>A0A545TIY7_9GAMM</name>
<feature type="transmembrane region" description="Helical" evidence="2">
    <location>
        <begin position="337"/>
        <end position="357"/>
    </location>
</feature>
<comment type="caution">
    <text evidence="4">The sequence shown here is derived from an EMBL/GenBank/DDBJ whole genome shotgun (WGS) entry which is preliminary data.</text>
</comment>
<keyword evidence="2" id="KW-0812">Transmembrane</keyword>
<dbReference type="Pfam" id="PF14397">
    <property type="entry name" value="ATPgrasp_ST"/>
    <property type="match status" value="2"/>
</dbReference>
<dbReference type="Proteomes" id="UP000317839">
    <property type="component" value="Unassembled WGS sequence"/>
</dbReference>
<dbReference type="AlphaFoldDB" id="A0A545TIY7"/>
<accession>A0A545TIY7</accession>
<reference evidence="4 5" key="1">
    <citation type="submission" date="2019-06" db="EMBL/GenBank/DDBJ databases">
        <title>Draft genome of Aliikangiella marina GYP-15.</title>
        <authorList>
            <person name="Wang G."/>
        </authorList>
    </citation>
    <scope>NUCLEOTIDE SEQUENCE [LARGE SCALE GENOMIC DNA]</scope>
    <source>
        <strain evidence="4 5">GYP-15</strain>
    </source>
</reference>
<dbReference type="InterPro" id="IPR002931">
    <property type="entry name" value="Transglutaminase-like"/>
</dbReference>
<evidence type="ECO:0000256" key="1">
    <source>
        <dbReference type="SAM" id="MobiDB-lite"/>
    </source>
</evidence>
<feature type="compositionally biased region" description="Polar residues" evidence="1">
    <location>
        <begin position="725"/>
        <end position="750"/>
    </location>
</feature>
<dbReference type="Gene3D" id="3.10.620.30">
    <property type="match status" value="1"/>
</dbReference>
<dbReference type="Pfam" id="PF01841">
    <property type="entry name" value="Transglut_core"/>
    <property type="match status" value="1"/>
</dbReference>
<evidence type="ECO:0000313" key="5">
    <source>
        <dbReference type="Proteomes" id="UP000317839"/>
    </source>
</evidence>
<dbReference type="Pfam" id="PF14402">
    <property type="entry name" value="7TM_transglut"/>
    <property type="match status" value="1"/>
</dbReference>
<dbReference type="OrthoDB" id="336227at2"/>
<dbReference type="Gene3D" id="3.30.470.20">
    <property type="entry name" value="ATP-grasp fold, B domain"/>
    <property type="match status" value="1"/>
</dbReference>
<dbReference type="InterPro" id="IPR038765">
    <property type="entry name" value="Papain-like_cys_pep_sf"/>
</dbReference>
<feature type="transmembrane region" description="Helical" evidence="2">
    <location>
        <begin position="369"/>
        <end position="399"/>
    </location>
</feature>
<keyword evidence="5" id="KW-1185">Reference proteome</keyword>
<dbReference type="PANTHER" id="PTHR33490:SF6">
    <property type="entry name" value="SLL1049 PROTEIN"/>
    <property type="match status" value="1"/>
</dbReference>
<dbReference type="SMART" id="SM00460">
    <property type="entry name" value="TGc"/>
    <property type="match status" value="1"/>
</dbReference>
<keyword evidence="2" id="KW-1133">Transmembrane helix</keyword>
<feature type="transmembrane region" description="Helical" evidence="2">
    <location>
        <begin position="12"/>
        <end position="29"/>
    </location>
</feature>
<dbReference type="RefSeq" id="WP_142888527.1">
    <property type="nucleotide sequence ID" value="NZ_VIKR01000001.1"/>
</dbReference>
<dbReference type="PANTHER" id="PTHR33490">
    <property type="entry name" value="BLR5614 PROTEIN-RELATED"/>
    <property type="match status" value="1"/>
</dbReference>
<dbReference type="SUPFAM" id="SSF56059">
    <property type="entry name" value="Glutathione synthetase ATP-binding domain-like"/>
    <property type="match status" value="1"/>
</dbReference>
<dbReference type="InterPro" id="IPR039523">
    <property type="entry name" value="RimK-rel_E_lig_ATP-grasp"/>
</dbReference>
<organism evidence="4 5">
    <name type="scientific">Aliikangiella marina</name>
    <dbReference type="NCBI Taxonomy" id="1712262"/>
    <lineage>
        <taxon>Bacteria</taxon>
        <taxon>Pseudomonadati</taxon>
        <taxon>Pseudomonadota</taxon>
        <taxon>Gammaproteobacteria</taxon>
        <taxon>Oceanospirillales</taxon>
        <taxon>Pleioneaceae</taxon>
        <taxon>Aliikangiella</taxon>
    </lineage>
</organism>
<feature type="region of interest" description="Disordered" evidence="1">
    <location>
        <begin position="717"/>
        <end position="755"/>
    </location>
</feature>
<proteinExistence type="predicted"/>
<protein>
    <recommendedName>
        <fullName evidence="3">Transglutaminase-like domain-containing protein</fullName>
    </recommendedName>
</protein>
<feature type="transmembrane region" description="Helical" evidence="2">
    <location>
        <begin position="467"/>
        <end position="488"/>
    </location>
</feature>
<feature type="transmembrane region" description="Helical" evidence="2">
    <location>
        <begin position="411"/>
        <end position="431"/>
    </location>
</feature>
<feature type="transmembrane region" description="Helical" evidence="2">
    <location>
        <begin position="500"/>
        <end position="517"/>
    </location>
</feature>
<gene>
    <name evidence="4" type="ORF">FLL45_04255</name>
</gene>